<evidence type="ECO:0000256" key="4">
    <source>
        <dbReference type="ARBA" id="ARBA00022679"/>
    </source>
</evidence>
<comment type="catalytic activity">
    <reaction evidence="9">
        <text>L-valine + 2-oxoglutarate = 3-methyl-2-oxobutanoate + L-glutamate</text>
        <dbReference type="Rhea" id="RHEA:24813"/>
        <dbReference type="ChEBI" id="CHEBI:11851"/>
        <dbReference type="ChEBI" id="CHEBI:16810"/>
        <dbReference type="ChEBI" id="CHEBI:29985"/>
        <dbReference type="ChEBI" id="CHEBI:57762"/>
        <dbReference type="EC" id="2.6.1.42"/>
    </reaction>
</comment>
<feature type="modified residue" description="N6-(pyridoxal phosphate)lysine" evidence="6">
    <location>
        <position position="247"/>
    </location>
</feature>
<keyword evidence="9" id="KW-0028">Amino-acid biosynthesis</keyword>
<dbReference type="GO" id="GO:0008652">
    <property type="term" value="P:amino acid biosynthetic process"/>
    <property type="evidence" value="ECO:0007669"/>
    <property type="project" value="UniProtKB-KW"/>
</dbReference>
<evidence type="ECO:0000256" key="5">
    <source>
        <dbReference type="ARBA" id="ARBA00022898"/>
    </source>
</evidence>
<dbReference type="SUPFAM" id="SSF56752">
    <property type="entry name" value="D-aminoacid aminotransferase-like PLP-dependent enzymes"/>
    <property type="match status" value="1"/>
</dbReference>
<sequence length="406" mass="42838">MATYATPAAAAPAGVSSSLRARAGSPLRSKPLAAPKRGGGGKRSTLRVAAVSTPAKPSGGTPKQDFDWDNLGFGLVETSFMYRTECAIDGEWTKGTVVPYGNLSMHPSAAVLNYGQGIFEGMKAFRTAGSDDVVVFRPDQNAARFAEGAGRMSMPPVPADVFIDAVKKCVSANREWVPPEGKGSLYLRPLLIGSGPILGLGPAPSYTFLIYCSPVASYFKGGKMAPIDLTVEETYHRAAPGGTGSTKCIGNYSPVLKVQLAAKKAGFSDVIYLDAVENKYIEEVSSCNFFCVKGKTIATPALGGSILPGITRKSIIDIARAKGFTVEERNVSVEEVLEADECFCCGTAVVVVPVGSITVKGEKTQFQGGKTGPVAQEMYDELTGIQSGKVEGPDGWLEVVPEEYHL</sequence>
<dbReference type="GO" id="GO:0009082">
    <property type="term" value="P:branched-chain amino acid biosynthetic process"/>
    <property type="evidence" value="ECO:0007669"/>
    <property type="project" value="UniProtKB-KW"/>
</dbReference>
<dbReference type="PIRSF" id="PIRSF006468">
    <property type="entry name" value="BCAT1"/>
    <property type="match status" value="1"/>
</dbReference>
<evidence type="ECO:0000313" key="11">
    <source>
        <dbReference type="EMBL" id="ACO66090.1"/>
    </source>
</evidence>
<dbReference type="STRING" id="296587.C1EDP6"/>
<name>C1EDP6_MICCC</name>
<reference evidence="11 12" key="1">
    <citation type="journal article" date="2009" name="Science">
        <title>Green evolution and dynamic adaptations revealed by genomes of the marine picoeukaryotes Micromonas.</title>
        <authorList>
            <person name="Worden A.Z."/>
            <person name="Lee J.H."/>
            <person name="Mock T."/>
            <person name="Rouze P."/>
            <person name="Simmons M.P."/>
            <person name="Aerts A.L."/>
            <person name="Allen A.E."/>
            <person name="Cuvelier M.L."/>
            <person name="Derelle E."/>
            <person name="Everett M.V."/>
            <person name="Foulon E."/>
            <person name="Grimwood J."/>
            <person name="Gundlach H."/>
            <person name="Henrissat B."/>
            <person name="Napoli C."/>
            <person name="McDonald S.M."/>
            <person name="Parker M.S."/>
            <person name="Rombauts S."/>
            <person name="Salamov A."/>
            <person name="Von Dassow P."/>
            <person name="Badger J.H."/>
            <person name="Coutinho P.M."/>
            <person name="Demir E."/>
            <person name="Dubchak I."/>
            <person name="Gentemann C."/>
            <person name="Eikrem W."/>
            <person name="Gready J.E."/>
            <person name="John U."/>
            <person name="Lanier W."/>
            <person name="Lindquist E.A."/>
            <person name="Lucas S."/>
            <person name="Mayer K.F."/>
            <person name="Moreau H."/>
            <person name="Not F."/>
            <person name="Otillar R."/>
            <person name="Panaud O."/>
            <person name="Pangilinan J."/>
            <person name="Paulsen I."/>
            <person name="Piegu B."/>
            <person name="Poliakov A."/>
            <person name="Robbens S."/>
            <person name="Schmutz J."/>
            <person name="Toulza E."/>
            <person name="Wyss T."/>
            <person name="Zelensky A."/>
            <person name="Zhou K."/>
            <person name="Armbrust E.V."/>
            <person name="Bhattacharya D."/>
            <person name="Goodenough U.W."/>
            <person name="Van de Peer Y."/>
            <person name="Grigoriev I.V."/>
        </authorList>
    </citation>
    <scope>NUCLEOTIDE SEQUENCE [LARGE SCALE GENOMIC DNA]</scope>
    <source>
        <strain evidence="12">RCC299 / NOUM17</strain>
    </source>
</reference>
<keyword evidence="12" id="KW-1185">Reference proteome</keyword>
<evidence type="ECO:0000256" key="10">
    <source>
        <dbReference type="SAM" id="MobiDB-lite"/>
    </source>
</evidence>
<dbReference type="OrthoDB" id="409992at2759"/>
<keyword evidence="5 8" id="KW-0663">Pyridoxal phosphate</keyword>
<dbReference type="Pfam" id="PF01063">
    <property type="entry name" value="Aminotran_4"/>
    <property type="match status" value="1"/>
</dbReference>
<dbReference type="InterPro" id="IPR001544">
    <property type="entry name" value="Aminotrans_IV"/>
</dbReference>
<dbReference type="InterPro" id="IPR036038">
    <property type="entry name" value="Aminotransferase-like"/>
</dbReference>
<dbReference type="OMA" id="LTEVFAC"/>
<feature type="compositionally biased region" description="Low complexity" evidence="10">
    <location>
        <begin position="1"/>
        <end position="13"/>
    </location>
</feature>
<dbReference type="Proteomes" id="UP000002009">
    <property type="component" value="Chromosome 11"/>
</dbReference>
<dbReference type="InterPro" id="IPR043131">
    <property type="entry name" value="BCAT-like_N"/>
</dbReference>
<dbReference type="CDD" id="cd01557">
    <property type="entry name" value="BCAT_beta_family"/>
    <property type="match status" value="1"/>
</dbReference>
<dbReference type="Gene3D" id="3.30.470.10">
    <property type="match status" value="1"/>
</dbReference>
<evidence type="ECO:0000256" key="3">
    <source>
        <dbReference type="ARBA" id="ARBA00022576"/>
    </source>
</evidence>
<comment type="catalytic activity">
    <reaction evidence="9">
        <text>L-isoleucine + 2-oxoglutarate = (S)-3-methyl-2-oxopentanoate + L-glutamate</text>
        <dbReference type="Rhea" id="RHEA:24801"/>
        <dbReference type="ChEBI" id="CHEBI:16810"/>
        <dbReference type="ChEBI" id="CHEBI:29985"/>
        <dbReference type="ChEBI" id="CHEBI:35146"/>
        <dbReference type="ChEBI" id="CHEBI:58045"/>
        <dbReference type="EC" id="2.6.1.42"/>
    </reaction>
</comment>
<dbReference type="InParanoid" id="C1EDP6"/>
<keyword evidence="3 9" id="KW-0032">Aminotransferase</keyword>
<dbReference type="eggNOG" id="KOG0975">
    <property type="taxonomic scope" value="Eukaryota"/>
</dbReference>
<dbReference type="Gene3D" id="3.20.10.10">
    <property type="entry name" value="D-amino Acid Aminotransferase, subunit A, domain 2"/>
    <property type="match status" value="1"/>
</dbReference>
<dbReference type="PANTHER" id="PTHR42825">
    <property type="entry name" value="AMINO ACID AMINOTRANSFERASE"/>
    <property type="match status" value="1"/>
</dbReference>
<dbReference type="InterPro" id="IPR033939">
    <property type="entry name" value="BCAT_family"/>
</dbReference>
<dbReference type="GO" id="GO:0052655">
    <property type="term" value="F:L-valine-2-oxoglutarate transaminase activity"/>
    <property type="evidence" value="ECO:0007669"/>
    <property type="project" value="RHEA"/>
</dbReference>
<dbReference type="GeneID" id="8247568"/>
<organism evidence="11 12">
    <name type="scientific">Micromonas commoda (strain RCC299 / NOUM17 / CCMP2709)</name>
    <name type="common">Picoplanktonic green alga</name>
    <dbReference type="NCBI Taxonomy" id="296587"/>
    <lineage>
        <taxon>Eukaryota</taxon>
        <taxon>Viridiplantae</taxon>
        <taxon>Chlorophyta</taxon>
        <taxon>Mamiellophyceae</taxon>
        <taxon>Mamiellales</taxon>
        <taxon>Mamiellaceae</taxon>
        <taxon>Micromonas</taxon>
    </lineage>
</organism>
<dbReference type="PROSITE" id="PS00770">
    <property type="entry name" value="AA_TRANSFER_CLASS_4"/>
    <property type="match status" value="1"/>
</dbReference>
<dbReference type="GO" id="GO:0052654">
    <property type="term" value="F:L-leucine-2-oxoglutarate transaminase activity"/>
    <property type="evidence" value="ECO:0007669"/>
    <property type="project" value="RHEA"/>
</dbReference>
<dbReference type="GO" id="GO:0052656">
    <property type="term" value="F:L-isoleucine-2-oxoglutarate transaminase activity"/>
    <property type="evidence" value="ECO:0007669"/>
    <property type="project" value="RHEA"/>
</dbReference>
<proteinExistence type="inferred from homology"/>
<evidence type="ECO:0000256" key="6">
    <source>
        <dbReference type="PIRSR" id="PIRSR006468-1"/>
    </source>
</evidence>
<evidence type="ECO:0000313" key="12">
    <source>
        <dbReference type="Proteomes" id="UP000002009"/>
    </source>
</evidence>
<comment type="catalytic activity">
    <reaction evidence="9">
        <text>L-leucine + 2-oxoglutarate = 4-methyl-2-oxopentanoate + L-glutamate</text>
        <dbReference type="Rhea" id="RHEA:18321"/>
        <dbReference type="ChEBI" id="CHEBI:16810"/>
        <dbReference type="ChEBI" id="CHEBI:17865"/>
        <dbReference type="ChEBI" id="CHEBI:29985"/>
        <dbReference type="ChEBI" id="CHEBI:57427"/>
        <dbReference type="EC" id="2.6.1.42"/>
    </reaction>
</comment>
<dbReference type="RefSeq" id="XP_002504832.1">
    <property type="nucleotide sequence ID" value="XM_002504786.1"/>
</dbReference>
<dbReference type="AlphaFoldDB" id="C1EDP6"/>
<evidence type="ECO:0000256" key="1">
    <source>
        <dbReference type="ARBA" id="ARBA00001933"/>
    </source>
</evidence>
<dbReference type="PANTHER" id="PTHR42825:SF2">
    <property type="entry name" value="BRANCHED-CHAIN-AMINO-ACID AMINOTRANSFERASE 3, CHLOROPLASTIC-RELATED"/>
    <property type="match status" value="1"/>
</dbReference>
<feature type="region of interest" description="Disordered" evidence="10">
    <location>
        <begin position="1"/>
        <end position="46"/>
    </location>
</feature>
<comment type="cofactor">
    <cofactor evidence="1 8">
        <name>pyridoxal 5'-phosphate</name>
        <dbReference type="ChEBI" id="CHEBI:597326"/>
    </cofactor>
</comment>
<gene>
    <name evidence="11" type="ORF">MICPUN_106230</name>
</gene>
<keyword evidence="9" id="KW-0100">Branched-chain amino acid biosynthesis</keyword>
<evidence type="ECO:0000256" key="8">
    <source>
        <dbReference type="RuleBase" id="RU004516"/>
    </source>
</evidence>
<evidence type="ECO:0000256" key="2">
    <source>
        <dbReference type="ARBA" id="ARBA00009320"/>
    </source>
</evidence>
<evidence type="ECO:0000256" key="7">
    <source>
        <dbReference type="RuleBase" id="RU004106"/>
    </source>
</evidence>
<accession>C1EDP6</accession>
<protein>
    <recommendedName>
        <fullName evidence="9">Branched-chain-amino-acid aminotransferase</fullName>
        <ecNumber evidence="9">2.6.1.42</ecNumber>
    </recommendedName>
</protein>
<dbReference type="KEGG" id="mis:MICPUN_106230"/>
<dbReference type="EMBL" id="CP001330">
    <property type="protein sequence ID" value="ACO66090.1"/>
    <property type="molecule type" value="Genomic_DNA"/>
</dbReference>
<dbReference type="NCBIfam" id="TIGR01123">
    <property type="entry name" value="ilvE_II"/>
    <property type="match status" value="1"/>
</dbReference>
<dbReference type="InterPro" id="IPR018300">
    <property type="entry name" value="Aminotrans_IV_CS"/>
</dbReference>
<dbReference type="FunCoup" id="C1EDP6">
    <property type="interactions" value="1460"/>
</dbReference>
<dbReference type="NCBIfam" id="NF009897">
    <property type="entry name" value="PRK13357.1"/>
    <property type="match status" value="1"/>
</dbReference>
<dbReference type="InterPro" id="IPR043132">
    <property type="entry name" value="BCAT-like_C"/>
</dbReference>
<keyword evidence="4 9" id="KW-0808">Transferase</keyword>
<dbReference type="InterPro" id="IPR005786">
    <property type="entry name" value="B_amino_transII"/>
</dbReference>
<dbReference type="EC" id="2.6.1.42" evidence="9"/>
<comment type="similarity">
    <text evidence="2 7">Belongs to the class-IV pyridoxal-phosphate-dependent aminotransferase family.</text>
</comment>
<evidence type="ECO:0000256" key="9">
    <source>
        <dbReference type="RuleBase" id="RU004517"/>
    </source>
</evidence>